<sequence>MKRQMKATALSLVMALSLTACSGGGAPVTKGGSEAKGEADKSLSGTVTVWSWDVALAHLQEEAEKFNEIYPDVEFNFEEMGVSQVYSKITTCLQSGIGLPDVVSLEGEQMAKFGEKFPDKFVDFTGDIKAEDFLDIKISECTAGGKVVAYPWDAGPCAMFYRTDIFEQAGVKAEDIVTWDDFIEAGKTIMEKTGTAMMPLATARKDTTYRMLLMEQEGFYFDENGNTNVNSPESIRAMEMIHKIYNAGITVNDNSWDDFIASLSGSKIACVPEAVWLAGSIKDAAPDQSGKWGVMELPRFDKDKESGGASNGGSVLAVPASAKSKEAAVEFVKFAMTDKEGNVEGFTKYGLYPSYIPALDSEVFKEGDEFFGGQKIYDLFNAVGQKIPKCNYTANFAEAIDLSKNAVSKVTLDGQDPKTVMDGLQEEMKAKFGK</sequence>
<keyword evidence="1" id="KW-0732">Signal</keyword>
<dbReference type="AlphaFoldDB" id="A0A084JK87"/>
<name>A0A084JK87_9FIRM</name>
<dbReference type="RefSeq" id="WP_038282520.1">
    <property type="nucleotide sequence ID" value="NZ_JPME01000018.1"/>
</dbReference>
<proteinExistence type="predicted"/>
<keyword evidence="3" id="KW-1185">Reference proteome</keyword>
<dbReference type="OrthoDB" id="9764112at2"/>
<dbReference type="STRING" id="29354.IO98_15470"/>
<protein>
    <submittedName>
        <fullName evidence="2">ABC transporter substrate-binding protein</fullName>
    </submittedName>
</protein>
<dbReference type="SUPFAM" id="SSF53850">
    <property type="entry name" value="Periplasmic binding protein-like II"/>
    <property type="match status" value="1"/>
</dbReference>
<dbReference type="PROSITE" id="PS51257">
    <property type="entry name" value="PROKAR_LIPOPROTEIN"/>
    <property type="match status" value="1"/>
</dbReference>
<evidence type="ECO:0000313" key="3">
    <source>
        <dbReference type="Proteomes" id="UP000028525"/>
    </source>
</evidence>
<dbReference type="InterPro" id="IPR050490">
    <property type="entry name" value="Bact_solute-bd_prot1"/>
</dbReference>
<dbReference type="Gene3D" id="3.40.190.10">
    <property type="entry name" value="Periplasmic binding protein-like II"/>
    <property type="match status" value="1"/>
</dbReference>
<dbReference type="PANTHER" id="PTHR43649:SF12">
    <property type="entry name" value="DIACETYLCHITOBIOSE BINDING PROTEIN DASA"/>
    <property type="match status" value="1"/>
</dbReference>
<feature type="chain" id="PRO_5039186356" evidence="1">
    <location>
        <begin position="23"/>
        <end position="434"/>
    </location>
</feature>
<dbReference type="Pfam" id="PF13416">
    <property type="entry name" value="SBP_bac_8"/>
    <property type="match status" value="1"/>
</dbReference>
<comment type="caution">
    <text evidence="2">The sequence shown here is derived from an EMBL/GenBank/DDBJ whole genome shotgun (WGS) entry which is preliminary data.</text>
</comment>
<evidence type="ECO:0000313" key="2">
    <source>
        <dbReference type="EMBL" id="KEZ89371.1"/>
    </source>
</evidence>
<accession>A0A084JK87</accession>
<dbReference type="EMBL" id="JPME01000018">
    <property type="protein sequence ID" value="KEZ89371.1"/>
    <property type="molecule type" value="Genomic_DNA"/>
</dbReference>
<dbReference type="Proteomes" id="UP000028525">
    <property type="component" value="Unassembled WGS sequence"/>
</dbReference>
<gene>
    <name evidence="2" type="ORF">IO98_15470</name>
</gene>
<reference evidence="2 3" key="1">
    <citation type="submission" date="2014-07" db="EMBL/GenBank/DDBJ databases">
        <title>Draft genome of Clostridium celerecrescens 152B isolated from sediments associated with methane hydrate from Krishna Godavari basin.</title>
        <authorList>
            <person name="Honkalas V.S."/>
            <person name="Dabir A.P."/>
            <person name="Arora P."/>
            <person name="Dhakephalkar P.K."/>
        </authorList>
    </citation>
    <scope>NUCLEOTIDE SEQUENCE [LARGE SCALE GENOMIC DNA]</scope>
    <source>
        <strain evidence="2 3">152B</strain>
    </source>
</reference>
<evidence type="ECO:0000256" key="1">
    <source>
        <dbReference type="SAM" id="SignalP"/>
    </source>
</evidence>
<dbReference type="InterPro" id="IPR006059">
    <property type="entry name" value="SBP"/>
</dbReference>
<dbReference type="PANTHER" id="PTHR43649">
    <property type="entry name" value="ARABINOSE-BINDING PROTEIN-RELATED"/>
    <property type="match status" value="1"/>
</dbReference>
<dbReference type="CDD" id="cd13585">
    <property type="entry name" value="PBP2_TMBP_like"/>
    <property type="match status" value="1"/>
</dbReference>
<feature type="signal peptide" evidence="1">
    <location>
        <begin position="1"/>
        <end position="22"/>
    </location>
</feature>
<organism evidence="2 3">
    <name type="scientific">Lacrimispora celerecrescens</name>
    <dbReference type="NCBI Taxonomy" id="29354"/>
    <lineage>
        <taxon>Bacteria</taxon>
        <taxon>Bacillati</taxon>
        <taxon>Bacillota</taxon>
        <taxon>Clostridia</taxon>
        <taxon>Lachnospirales</taxon>
        <taxon>Lachnospiraceae</taxon>
        <taxon>Lacrimispora</taxon>
    </lineage>
</organism>